<dbReference type="Proteomes" id="UP000191144">
    <property type="component" value="Chromosome F"/>
</dbReference>
<protein>
    <submittedName>
        <fullName evidence="1">LAME_0F11584g1_1</fullName>
    </submittedName>
</protein>
<dbReference type="AlphaFoldDB" id="A0A1G4JW45"/>
<name>A0A1G4JW45_9SACH</name>
<organism evidence="1 2">
    <name type="scientific">Lachancea meyersii CBS 8951</name>
    <dbReference type="NCBI Taxonomy" id="1266667"/>
    <lineage>
        <taxon>Eukaryota</taxon>
        <taxon>Fungi</taxon>
        <taxon>Dikarya</taxon>
        <taxon>Ascomycota</taxon>
        <taxon>Saccharomycotina</taxon>
        <taxon>Saccharomycetes</taxon>
        <taxon>Saccharomycetales</taxon>
        <taxon>Saccharomycetaceae</taxon>
        <taxon>Lachancea</taxon>
    </lineage>
</organism>
<dbReference type="OrthoDB" id="4028543at2759"/>
<evidence type="ECO:0000313" key="2">
    <source>
        <dbReference type="Proteomes" id="UP000191144"/>
    </source>
</evidence>
<gene>
    <name evidence="1" type="ORF">LAME_0F11584G</name>
</gene>
<keyword evidence="2" id="KW-1185">Reference proteome</keyword>
<dbReference type="EMBL" id="LT598477">
    <property type="protein sequence ID" value="SCU95297.1"/>
    <property type="molecule type" value="Genomic_DNA"/>
</dbReference>
<reference evidence="2" key="1">
    <citation type="submission" date="2016-03" db="EMBL/GenBank/DDBJ databases">
        <authorList>
            <person name="Devillers Hugo."/>
        </authorList>
    </citation>
    <scope>NUCLEOTIDE SEQUENCE [LARGE SCALE GENOMIC DNA]</scope>
</reference>
<sequence length="111" mass="12939">MLCDGTIHRKPIRHYKKTPTIQFLRRVECRTHKVRRHIPPATSGTVVVRYGTLHGLQDRRAMRCRYRGINHGDEVKSGVRCLCQTIALSPSPLHRDITRGLKRRLHIKMHS</sequence>
<evidence type="ECO:0000313" key="1">
    <source>
        <dbReference type="EMBL" id="SCU95297.1"/>
    </source>
</evidence>
<accession>A0A1G4JW45</accession>
<proteinExistence type="predicted"/>